<dbReference type="EMBL" id="OIVN01000125">
    <property type="protein sequence ID" value="SPC74784.1"/>
    <property type="molecule type" value="Genomic_DNA"/>
</dbReference>
<proteinExistence type="predicted"/>
<organism evidence="1">
    <name type="scientific">Fagus sylvatica</name>
    <name type="common">Beechnut</name>
    <dbReference type="NCBI Taxonomy" id="28930"/>
    <lineage>
        <taxon>Eukaryota</taxon>
        <taxon>Viridiplantae</taxon>
        <taxon>Streptophyta</taxon>
        <taxon>Embryophyta</taxon>
        <taxon>Tracheophyta</taxon>
        <taxon>Spermatophyta</taxon>
        <taxon>Magnoliopsida</taxon>
        <taxon>eudicotyledons</taxon>
        <taxon>Gunneridae</taxon>
        <taxon>Pentapetalae</taxon>
        <taxon>rosids</taxon>
        <taxon>fabids</taxon>
        <taxon>Fagales</taxon>
        <taxon>Fagaceae</taxon>
        <taxon>Fagus</taxon>
    </lineage>
</organism>
<protein>
    <submittedName>
        <fullName evidence="1">Uncharacterized protein</fullName>
    </submittedName>
</protein>
<dbReference type="AlphaFoldDB" id="A0A2N9EJI9"/>
<gene>
    <name evidence="1" type="ORF">FSB_LOCUS2666</name>
</gene>
<reference evidence="1" key="1">
    <citation type="submission" date="2018-02" db="EMBL/GenBank/DDBJ databases">
        <authorList>
            <person name="Cohen D.B."/>
            <person name="Kent A.D."/>
        </authorList>
    </citation>
    <scope>NUCLEOTIDE SEQUENCE</scope>
</reference>
<evidence type="ECO:0000313" key="1">
    <source>
        <dbReference type="EMBL" id="SPC74784.1"/>
    </source>
</evidence>
<sequence>MMRTAQTELQKVEGDLAEAMARLSAFQCVFFSSETELRISTMLAEEYEFEELVVAEVGVMSKKGVGCCCGVMLKNAKFGKGKRGRRGKRMARIACSPKTAQTELQKVEGDLAEVVARLSAIQCIFFSSEAKLGTLAMLVEEYEFESWIRVSPVLPTFRHIDLKAIAEGTVGVMSKKGAGCCYGVMLKNAKFVKMRTAQTELQKVEGDLAEAVAKLSAFQCIFFSSEEELHTLAMLAEEYEFQELFVAGVGVMSKKEAGCCCGVMLKNTKFVKMRTAQTKLQMVEGDLAEAVKRLSAFQCIFISSAVELHTLAMLAEEYKFESWIRVSPRLLTFRHIDLKAIAEKPVGVMSKKGASCYCGVMLKNAKFGKGKRGRRGKRMARIACSPKMRTAQTELQKVEEDLAEAVKRLSAFQYIFFSSEAELHTLAMLAEEYEFESWIRVSPRLPTFRHIDLKMVVAGVGVMSKKGASCCCGVMLKNAKFVISITDRIRTAQTELQKVEGDLAEAVKRLSAFQCVFFSSEAEVHTLAMLTEEYEFESWIRVSPGLPTFRHIDLKAIAERAVGVMSKKGASCCSGVMLKNAKFDKMRTAQTELQKVERDLAEAVKWLSAFQCVFFSSEAELHTLAMLAKEYEFEELVVVGVGVMSKKGASCCYGVMLKNAKFVISITDRMRTAQTKLQKVEGDLAEAMARLSAFQCVFFSSETALRTLVMLANEYKFESWIRVSLGLPTFRQIDLKAIADGAGLRNLLLE</sequence>
<name>A0A2N9EJI9_FAGSY</name>
<accession>A0A2N9EJI9</accession>